<dbReference type="GO" id="GO:0070062">
    <property type="term" value="C:extracellular exosome"/>
    <property type="evidence" value="ECO:0007669"/>
    <property type="project" value="TreeGrafter"/>
</dbReference>
<dbReference type="InterPro" id="IPR052628">
    <property type="entry name" value="CFAP70"/>
</dbReference>
<organism evidence="3 4">
    <name type="scientific">Acyrthosiphon pisum</name>
    <name type="common">Pea aphid</name>
    <dbReference type="NCBI Taxonomy" id="7029"/>
    <lineage>
        <taxon>Eukaryota</taxon>
        <taxon>Metazoa</taxon>
        <taxon>Ecdysozoa</taxon>
        <taxon>Arthropoda</taxon>
        <taxon>Hexapoda</taxon>
        <taxon>Insecta</taxon>
        <taxon>Pterygota</taxon>
        <taxon>Neoptera</taxon>
        <taxon>Paraneoptera</taxon>
        <taxon>Hemiptera</taxon>
        <taxon>Sternorrhyncha</taxon>
        <taxon>Aphidomorpha</taxon>
        <taxon>Aphidoidea</taxon>
        <taxon>Aphididae</taxon>
        <taxon>Macrosiphini</taxon>
        <taxon>Acyrthosiphon</taxon>
    </lineage>
</organism>
<dbReference type="AlphaFoldDB" id="A0A8R2NTG9"/>
<dbReference type="GeneID" id="115034146"/>
<dbReference type="RefSeq" id="XP_029345802.1">
    <property type="nucleotide sequence ID" value="XM_029489942.1"/>
</dbReference>
<evidence type="ECO:0000256" key="1">
    <source>
        <dbReference type="ARBA" id="ARBA00022737"/>
    </source>
</evidence>
<reference evidence="4" key="1">
    <citation type="submission" date="2010-06" db="EMBL/GenBank/DDBJ databases">
        <authorList>
            <person name="Jiang H."/>
            <person name="Abraham K."/>
            <person name="Ali S."/>
            <person name="Alsbrooks S.L."/>
            <person name="Anim B.N."/>
            <person name="Anosike U.S."/>
            <person name="Attaway T."/>
            <person name="Bandaranaike D.P."/>
            <person name="Battles P.K."/>
            <person name="Bell S.N."/>
            <person name="Bell A.V."/>
            <person name="Beltran B."/>
            <person name="Bickham C."/>
            <person name="Bustamante Y."/>
            <person name="Caleb T."/>
            <person name="Canada A."/>
            <person name="Cardenas V."/>
            <person name="Carter K."/>
            <person name="Chacko J."/>
            <person name="Chandrabose M.N."/>
            <person name="Chavez D."/>
            <person name="Chavez A."/>
            <person name="Chen L."/>
            <person name="Chu H.-S."/>
            <person name="Claassen K.J."/>
            <person name="Cockrell R."/>
            <person name="Collins M."/>
            <person name="Cooper J.A."/>
            <person name="Cree A."/>
            <person name="Curry S.M."/>
            <person name="Da Y."/>
            <person name="Dao M.D."/>
            <person name="Das B."/>
            <person name="Davila M.-L."/>
            <person name="Davy-Carroll L."/>
            <person name="Denson S."/>
            <person name="Dinh H."/>
            <person name="Ebong V.E."/>
            <person name="Edwards J.R."/>
            <person name="Egan A."/>
            <person name="El-Daye J."/>
            <person name="Escobedo L."/>
            <person name="Fernandez S."/>
            <person name="Fernando P.R."/>
            <person name="Flagg N."/>
            <person name="Forbes L.D."/>
            <person name="Fowler R.G."/>
            <person name="Fu Q."/>
            <person name="Gabisi R.A."/>
            <person name="Ganer J."/>
            <person name="Garbino Pronczuk A."/>
            <person name="Garcia R.M."/>
            <person name="Garner T."/>
            <person name="Garrett T.E."/>
            <person name="Gonzalez D.A."/>
            <person name="Hamid H."/>
            <person name="Hawkins E.S."/>
            <person name="Hirani K."/>
            <person name="Hogues M.E."/>
            <person name="Hollins B."/>
            <person name="Hsiao C.-H."/>
            <person name="Jabil R."/>
            <person name="James M.L."/>
            <person name="Jhangiani S.N."/>
            <person name="Johnson B."/>
            <person name="Johnson Q."/>
            <person name="Joshi V."/>
            <person name="Kalu J.B."/>
            <person name="Kam C."/>
            <person name="Kashfia A."/>
            <person name="Keebler J."/>
            <person name="Kisamo H."/>
            <person name="Kovar C.L."/>
            <person name="Lago L.A."/>
            <person name="Lai C.-Y."/>
            <person name="Laidlaw J."/>
            <person name="Lara F."/>
            <person name="Le T.-K."/>
            <person name="Lee S.L."/>
            <person name="Legall F.H."/>
            <person name="Lemon S.J."/>
            <person name="Lewis L.R."/>
            <person name="Li B."/>
            <person name="Liu Y."/>
            <person name="Liu Y.-S."/>
            <person name="Lopez J."/>
            <person name="Lozado R.J."/>
            <person name="Lu J."/>
            <person name="Madu R.C."/>
            <person name="Maheshwari M."/>
            <person name="Maheshwari R."/>
            <person name="Malloy K."/>
            <person name="Martinez E."/>
            <person name="Mathew T."/>
            <person name="Mercado I.C."/>
            <person name="Mercado C."/>
            <person name="Meyer B."/>
            <person name="Montgomery K."/>
            <person name="Morgan M.B."/>
            <person name="Munidasa M."/>
            <person name="Nazareth L.V."/>
            <person name="Nelson J."/>
            <person name="Ng B.M."/>
            <person name="Nguyen N.B."/>
            <person name="Nguyen P.Q."/>
            <person name="Nguyen T."/>
            <person name="Obregon M."/>
            <person name="Okwuonu G.O."/>
            <person name="Onwere C.G."/>
            <person name="Orozco G."/>
            <person name="Parra A."/>
            <person name="Patel S."/>
            <person name="Patil S."/>
            <person name="Perez A."/>
            <person name="Perez Y."/>
            <person name="Pham C."/>
            <person name="Primus E.L."/>
            <person name="Pu L.-L."/>
            <person name="Puazo M."/>
            <person name="Qin X."/>
            <person name="Quiroz J.B."/>
            <person name="Reese J."/>
            <person name="Richards S."/>
            <person name="Rives C.M."/>
            <person name="Robberts R."/>
            <person name="Ruiz S.J."/>
            <person name="Ruiz M.J."/>
            <person name="Santibanez J."/>
            <person name="Schneider B.W."/>
            <person name="Sisson I."/>
            <person name="Smith M."/>
            <person name="Sodergren E."/>
            <person name="Song X.-Z."/>
            <person name="Song B.B."/>
            <person name="Summersgill H."/>
            <person name="Thelus R."/>
            <person name="Thornton R.D."/>
            <person name="Trejos Z.Y."/>
            <person name="Usmani K."/>
            <person name="Vattathil S."/>
            <person name="Villasana D."/>
            <person name="Walker D.L."/>
            <person name="Wang S."/>
            <person name="Wang K."/>
            <person name="White C.S."/>
            <person name="Williams A.C."/>
            <person name="Williamson J."/>
            <person name="Wilson K."/>
            <person name="Woghiren I.O."/>
            <person name="Woodworth J.R."/>
            <person name="Worley K.C."/>
            <person name="Wright R.A."/>
            <person name="Wu W."/>
            <person name="Young L."/>
            <person name="Zhang L."/>
            <person name="Zhang J."/>
            <person name="Zhu Y."/>
            <person name="Muzny D.M."/>
            <person name="Weinstock G."/>
            <person name="Gibbs R.A."/>
        </authorList>
    </citation>
    <scope>NUCLEOTIDE SEQUENCE [LARGE SCALE GENOMIC DNA]</scope>
    <source>
        <strain evidence="4">LSR1</strain>
    </source>
</reference>
<dbReference type="Pfam" id="PF04733">
    <property type="entry name" value="Coatomer_E"/>
    <property type="match status" value="1"/>
</dbReference>
<dbReference type="KEGG" id="api:115034146"/>
<dbReference type="PANTHER" id="PTHR44314:SF1">
    <property type="entry name" value="CILIA- AND FLAGELLA-ASSOCIATED PROTEIN 70"/>
    <property type="match status" value="1"/>
</dbReference>
<dbReference type="GO" id="GO:0031514">
    <property type="term" value="C:motile cilium"/>
    <property type="evidence" value="ECO:0007669"/>
    <property type="project" value="TreeGrafter"/>
</dbReference>
<dbReference type="PANTHER" id="PTHR44314">
    <property type="entry name" value="CILIA- AND FLAGELLA-ASSOCIATED PROTEIN 70"/>
    <property type="match status" value="1"/>
</dbReference>
<evidence type="ECO:0000256" key="2">
    <source>
        <dbReference type="ARBA" id="ARBA00022803"/>
    </source>
</evidence>
<proteinExistence type="predicted"/>
<reference evidence="3" key="2">
    <citation type="submission" date="2022-06" db="UniProtKB">
        <authorList>
            <consortium name="EnsemblMetazoa"/>
        </authorList>
    </citation>
    <scope>IDENTIFICATION</scope>
</reference>
<dbReference type="SUPFAM" id="SSF48452">
    <property type="entry name" value="TPR-like"/>
    <property type="match status" value="1"/>
</dbReference>
<dbReference type="GO" id="GO:0060271">
    <property type="term" value="P:cilium assembly"/>
    <property type="evidence" value="ECO:0007669"/>
    <property type="project" value="TreeGrafter"/>
</dbReference>
<dbReference type="EnsemblMetazoa" id="XM_029489942.1">
    <property type="protein sequence ID" value="XP_029345802.1"/>
    <property type="gene ID" value="LOC115034146"/>
</dbReference>
<keyword evidence="4" id="KW-1185">Reference proteome</keyword>
<dbReference type="Proteomes" id="UP000007819">
    <property type="component" value="Chromosome A2"/>
</dbReference>
<dbReference type="OrthoDB" id="10262375at2759"/>
<protein>
    <submittedName>
        <fullName evidence="3">Uncharacterized protein</fullName>
    </submittedName>
</protein>
<evidence type="ECO:0000313" key="3">
    <source>
        <dbReference type="EnsemblMetazoa" id="XP_029345802.1"/>
    </source>
</evidence>
<name>A0A8R2NTG9_ACYPI</name>
<keyword evidence="2" id="KW-0802">TPR repeat</keyword>
<accession>A0A8R2NTG9</accession>
<evidence type="ECO:0000313" key="4">
    <source>
        <dbReference type="Proteomes" id="UP000007819"/>
    </source>
</evidence>
<sequence length="185" mass="21189">MALCEYKIGNNLASLEHLKCDKLIEKYKKVTDALKFLNDIELNERLDIFENDLLHIIYSESPCEELHLVYLKAAMHCYKNKCYIKGAEICQIACTVLRTPMILILLAKCLIQIGELENAESALNEANVMDIKNEEVWAYLTVVNIKMGNTDEAKVCYMRALECGLQTEKKNELNTLFGKDFDTLI</sequence>
<dbReference type="InterPro" id="IPR011990">
    <property type="entry name" value="TPR-like_helical_dom_sf"/>
</dbReference>
<dbReference type="Gene3D" id="1.25.40.10">
    <property type="entry name" value="Tetratricopeptide repeat domain"/>
    <property type="match status" value="1"/>
</dbReference>
<keyword evidence="1" id="KW-0677">Repeat</keyword>
<dbReference type="GO" id="GO:0003341">
    <property type="term" value="P:cilium movement"/>
    <property type="evidence" value="ECO:0007669"/>
    <property type="project" value="TreeGrafter"/>
</dbReference>